<dbReference type="HAMAP" id="MF_01876">
    <property type="entry name" value="PsiMP_glycosidase"/>
    <property type="match status" value="1"/>
</dbReference>
<evidence type="ECO:0000259" key="7">
    <source>
        <dbReference type="Pfam" id="PF00294"/>
    </source>
</evidence>
<comment type="caution">
    <text evidence="8">The sequence shown here is derived from an EMBL/GenBank/DDBJ whole genome shotgun (WGS) entry which is preliminary data.</text>
</comment>
<evidence type="ECO:0000256" key="1">
    <source>
        <dbReference type="ARBA" id="ARBA00022723"/>
    </source>
</evidence>
<accession>A0AAJ0GIE2</accession>
<dbReference type="InterPro" id="IPR011611">
    <property type="entry name" value="PfkB_dom"/>
</dbReference>
<evidence type="ECO:0000256" key="3">
    <source>
        <dbReference type="ARBA" id="ARBA00023211"/>
    </source>
</evidence>
<dbReference type="InterPro" id="IPR029056">
    <property type="entry name" value="Ribokinase-like"/>
</dbReference>
<keyword evidence="4" id="KW-0456">Lyase</keyword>
<dbReference type="PANTHER" id="PTHR42909:SF1">
    <property type="entry name" value="CARBOHYDRATE KINASE PFKB DOMAIN-CONTAINING PROTEIN"/>
    <property type="match status" value="1"/>
</dbReference>
<dbReference type="Gene3D" id="3.40.1190.20">
    <property type="match status" value="1"/>
</dbReference>
<keyword evidence="5" id="KW-0326">Glycosidase</keyword>
<evidence type="ECO:0000256" key="5">
    <source>
        <dbReference type="ARBA" id="ARBA00023295"/>
    </source>
</evidence>
<dbReference type="InterPro" id="IPR022830">
    <property type="entry name" value="Indigdn_synthA-like"/>
</dbReference>
<proteinExistence type="inferred from homology"/>
<name>A0AAJ0GIE2_9PEZI</name>
<dbReference type="InterPro" id="IPR007342">
    <property type="entry name" value="PsuG"/>
</dbReference>
<dbReference type="Pfam" id="PF00294">
    <property type="entry name" value="PfkB"/>
    <property type="match status" value="2"/>
</dbReference>
<dbReference type="Proteomes" id="UP001271007">
    <property type="component" value="Unassembled WGS sequence"/>
</dbReference>
<evidence type="ECO:0000313" key="9">
    <source>
        <dbReference type="Proteomes" id="UP001271007"/>
    </source>
</evidence>
<dbReference type="GO" id="GO:0004730">
    <property type="term" value="F:pseudouridylate synthase activity"/>
    <property type="evidence" value="ECO:0007669"/>
    <property type="project" value="InterPro"/>
</dbReference>
<gene>
    <name evidence="8" type="ORF">LTR09_001247</name>
</gene>
<feature type="domain" description="Carbohydrate kinase PfkB" evidence="7">
    <location>
        <begin position="445"/>
        <end position="640"/>
    </location>
</feature>
<evidence type="ECO:0000256" key="4">
    <source>
        <dbReference type="ARBA" id="ARBA00023239"/>
    </source>
</evidence>
<feature type="compositionally biased region" description="Polar residues" evidence="6">
    <location>
        <begin position="373"/>
        <end position="384"/>
    </location>
</feature>
<dbReference type="Pfam" id="PF04227">
    <property type="entry name" value="Indigoidine_A"/>
    <property type="match status" value="1"/>
</dbReference>
<dbReference type="AlphaFoldDB" id="A0AAJ0GIE2"/>
<dbReference type="SUPFAM" id="SSF110581">
    <property type="entry name" value="Indigoidine synthase A-like"/>
    <property type="match status" value="1"/>
</dbReference>
<keyword evidence="1" id="KW-0479">Metal-binding</keyword>
<dbReference type="Gene3D" id="3.40.1790.10">
    <property type="entry name" value="Indigoidine synthase domain"/>
    <property type="match status" value="1"/>
</dbReference>
<sequence length="819" mass="87039">MIRTPWIWNNCSPRLAHRIFFQSSRVQQRQISNNSRIFQISPEVRQALSDNRPVVALETTIYTHGWPYPDNLSLASDLSSLVRKNGGVPATIGILNGVAHVGLGADELDQLVSRAKDPQMMKISRRDFGFALGSRDVNGKAFNGGTTIAGTMVLAHMAGIEVFATGGLGGVHRGAETTMDVSADLTELGRTPVAVISSGCKAFLDIPRTLEYLETQGVAVGTFADGREGGVDFPAFWTRESGVPSPKVIRDEQEAAEIIHAHHLLGLQSGLHFANPIPERHSLSKDVMEAAIYEALDHAKVAGAIGAAATPYILNKIKEVTGDNSVTANRALVEGNVNRGTKVAVALSKLEADEGRQRRQVEPSSHIVGPGASNYTASGVSKSVSPADVETEPTPVAAAPSSTIASTNERNPKVFVAGSLAIDLSCDYTIKPGGLATGDTTMKPASYTSNPAEITQSLGGVGGNVARAAHLIGADVRLCSAIGDDLSGKAALEGLSQLDMSTEGISTLPAESGSRTAQYVAINDSNRDLVIAMADMAILDSPDSTPTISKTFDSHWLPQLQASKPTHLVLDANWAPEHLARWLQAGKDIDAHISFEPVSQAKSTRLFDLPEDHALPVFPNATINLVTPNNHELSSMYTAAREKGLFDRADWWSIIDALGIPQTGARVQMALATNSSLVDQGIPQQSVQLLPFFPAICTKLGAQGVLLTQILPAGDERLTSGEHATYILSRCANGTEDTLGVGGVYMRLFPPGEDVKAEDVVSVNGVGDTFLGALVAQMAEGRLGNRIEEYVDVAQRAAVLTLKSRESVCPRLGAMRLLV</sequence>
<evidence type="ECO:0000256" key="2">
    <source>
        <dbReference type="ARBA" id="ARBA00022801"/>
    </source>
</evidence>
<feature type="domain" description="Carbohydrate kinase PfkB" evidence="7">
    <location>
        <begin position="755"/>
        <end position="805"/>
    </location>
</feature>
<dbReference type="PANTHER" id="PTHR42909">
    <property type="entry name" value="ZGC:136858"/>
    <property type="match status" value="1"/>
</dbReference>
<protein>
    <recommendedName>
        <fullName evidence="7">Carbohydrate kinase PfkB domain-containing protein</fullName>
    </recommendedName>
</protein>
<keyword evidence="3" id="KW-0464">Manganese</keyword>
<feature type="region of interest" description="Disordered" evidence="6">
    <location>
        <begin position="353"/>
        <end position="404"/>
    </location>
</feature>
<dbReference type="GO" id="GO:0046872">
    <property type="term" value="F:metal ion binding"/>
    <property type="evidence" value="ECO:0007669"/>
    <property type="project" value="UniProtKB-KW"/>
</dbReference>
<organism evidence="8 9">
    <name type="scientific">Extremus antarcticus</name>
    <dbReference type="NCBI Taxonomy" id="702011"/>
    <lineage>
        <taxon>Eukaryota</taxon>
        <taxon>Fungi</taxon>
        <taxon>Dikarya</taxon>
        <taxon>Ascomycota</taxon>
        <taxon>Pezizomycotina</taxon>
        <taxon>Dothideomycetes</taxon>
        <taxon>Dothideomycetidae</taxon>
        <taxon>Mycosphaerellales</taxon>
        <taxon>Extremaceae</taxon>
        <taxon>Extremus</taxon>
    </lineage>
</organism>
<dbReference type="EMBL" id="JAWDJX010000002">
    <property type="protein sequence ID" value="KAK3058169.1"/>
    <property type="molecule type" value="Genomic_DNA"/>
</dbReference>
<keyword evidence="9" id="KW-1185">Reference proteome</keyword>
<reference evidence="8" key="1">
    <citation type="submission" date="2023-04" db="EMBL/GenBank/DDBJ databases">
        <title>Black Yeasts Isolated from many extreme environments.</title>
        <authorList>
            <person name="Coleine C."/>
            <person name="Stajich J.E."/>
            <person name="Selbmann L."/>
        </authorList>
    </citation>
    <scope>NUCLEOTIDE SEQUENCE</scope>
    <source>
        <strain evidence="8">CCFEE 5312</strain>
    </source>
</reference>
<evidence type="ECO:0000313" key="8">
    <source>
        <dbReference type="EMBL" id="KAK3058169.1"/>
    </source>
</evidence>
<dbReference type="CDD" id="cd01941">
    <property type="entry name" value="YeiC_kinase_like"/>
    <property type="match status" value="1"/>
</dbReference>
<dbReference type="SUPFAM" id="SSF53613">
    <property type="entry name" value="Ribokinase-like"/>
    <property type="match status" value="1"/>
</dbReference>
<keyword evidence="2" id="KW-0378">Hydrolase</keyword>
<dbReference type="GO" id="GO:0016798">
    <property type="term" value="F:hydrolase activity, acting on glycosyl bonds"/>
    <property type="evidence" value="ECO:0007669"/>
    <property type="project" value="UniProtKB-KW"/>
</dbReference>
<evidence type="ECO:0000256" key="6">
    <source>
        <dbReference type="SAM" id="MobiDB-lite"/>
    </source>
</evidence>
<dbReference type="GO" id="GO:0005737">
    <property type="term" value="C:cytoplasm"/>
    <property type="evidence" value="ECO:0007669"/>
    <property type="project" value="TreeGrafter"/>
</dbReference>